<gene>
    <name evidence="4" type="ORF">EJB05_48784</name>
</gene>
<dbReference type="Gene3D" id="3.80.10.10">
    <property type="entry name" value="Ribonuclease Inhibitor"/>
    <property type="match status" value="1"/>
</dbReference>
<dbReference type="Pfam" id="PF00646">
    <property type="entry name" value="F-box"/>
    <property type="match status" value="1"/>
</dbReference>
<accession>A0A5J9T2R9</accession>
<dbReference type="PROSITE" id="PS50181">
    <property type="entry name" value="FBOX"/>
    <property type="match status" value="1"/>
</dbReference>
<keyword evidence="5" id="KW-1185">Reference proteome</keyword>
<name>A0A5J9T2R9_9POAL</name>
<dbReference type="SUPFAM" id="SSF52047">
    <property type="entry name" value="RNI-like"/>
    <property type="match status" value="1"/>
</dbReference>
<evidence type="ECO:0000313" key="4">
    <source>
        <dbReference type="EMBL" id="TVU05615.1"/>
    </source>
</evidence>
<evidence type="ECO:0000256" key="2">
    <source>
        <dbReference type="SAM" id="MobiDB-lite"/>
    </source>
</evidence>
<proteinExistence type="predicted"/>
<keyword evidence="1" id="KW-0175">Coiled coil</keyword>
<dbReference type="InterPro" id="IPR032675">
    <property type="entry name" value="LRR_dom_sf"/>
</dbReference>
<dbReference type="PANTHER" id="PTHR31900:SF32">
    <property type="entry name" value="F-BOX_RNI_FBD-LIKE DOMAIN PROTEIN"/>
    <property type="match status" value="1"/>
</dbReference>
<dbReference type="InterPro" id="IPR055411">
    <property type="entry name" value="LRR_FXL15/At3g58940/PEG3-like"/>
</dbReference>
<dbReference type="Proteomes" id="UP000324897">
    <property type="component" value="Unassembled WGS sequence"/>
</dbReference>
<dbReference type="InterPro" id="IPR050232">
    <property type="entry name" value="FBL13/AtMIF1-like"/>
</dbReference>
<organism evidence="4 5">
    <name type="scientific">Eragrostis curvula</name>
    <name type="common">weeping love grass</name>
    <dbReference type="NCBI Taxonomy" id="38414"/>
    <lineage>
        <taxon>Eukaryota</taxon>
        <taxon>Viridiplantae</taxon>
        <taxon>Streptophyta</taxon>
        <taxon>Embryophyta</taxon>
        <taxon>Tracheophyta</taxon>
        <taxon>Spermatophyta</taxon>
        <taxon>Magnoliopsida</taxon>
        <taxon>Liliopsida</taxon>
        <taxon>Poales</taxon>
        <taxon>Poaceae</taxon>
        <taxon>PACMAD clade</taxon>
        <taxon>Chloridoideae</taxon>
        <taxon>Eragrostideae</taxon>
        <taxon>Eragrostidinae</taxon>
        <taxon>Eragrostis</taxon>
    </lineage>
</organism>
<dbReference type="InterPro" id="IPR036047">
    <property type="entry name" value="F-box-like_dom_sf"/>
</dbReference>
<feature type="non-terminal residue" evidence="4">
    <location>
        <position position="1"/>
    </location>
</feature>
<evidence type="ECO:0000259" key="3">
    <source>
        <dbReference type="PROSITE" id="PS50181"/>
    </source>
</evidence>
<feature type="coiled-coil region" evidence="1">
    <location>
        <begin position="617"/>
        <end position="651"/>
    </location>
</feature>
<dbReference type="OrthoDB" id="682954at2759"/>
<protein>
    <recommendedName>
        <fullName evidence="3">F-box domain-containing protein</fullName>
    </recommendedName>
</protein>
<reference evidence="4 5" key="1">
    <citation type="journal article" date="2019" name="Sci. Rep.">
        <title>A high-quality genome of Eragrostis curvula grass provides insights into Poaceae evolution and supports new strategies to enhance forage quality.</title>
        <authorList>
            <person name="Carballo J."/>
            <person name="Santos B.A.C.M."/>
            <person name="Zappacosta D."/>
            <person name="Garbus I."/>
            <person name="Selva J.P."/>
            <person name="Gallo C.A."/>
            <person name="Diaz A."/>
            <person name="Albertini E."/>
            <person name="Caccamo M."/>
            <person name="Echenique V."/>
        </authorList>
    </citation>
    <scope>NUCLEOTIDE SEQUENCE [LARGE SCALE GENOMIC DNA]</scope>
    <source>
        <strain evidence="5">cv. Victoria</strain>
        <tissue evidence="4">Leaf</tissue>
    </source>
</reference>
<dbReference type="InterPro" id="IPR001810">
    <property type="entry name" value="F-box_dom"/>
</dbReference>
<evidence type="ECO:0000313" key="5">
    <source>
        <dbReference type="Proteomes" id="UP000324897"/>
    </source>
</evidence>
<feature type="compositionally biased region" description="Basic residues" evidence="2">
    <location>
        <begin position="1"/>
        <end position="10"/>
    </location>
</feature>
<dbReference type="EMBL" id="RWGY01000051">
    <property type="protein sequence ID" value="TVU05615.1"/>
    <property type="molecule type" value="Genomic_DNA"/>
</dbReference>
<sequence>MAASPPRRKPRLEAEEEDEAPPPRDMLSSLPLEVLDNILSRLHIYAVVRTAVLSRAWRRRWESLPTVDLTRSGGIVADEVDALLLRRSAPIRNFRLVAYDSWYIDALHDWILYLSRNGVENLFLRSRLFDVRIHSSLFSCRQLVSLNLTSCRLPPAPQGFAGFPSLKILMLEDCAMSEHGGRELASLIGTSPLIEVLKLVRVQLIGDNPEDEWVIRAPNLRELAMGGYFPYGGRMEHLPSLLSAVLNGRNFAKFFMGMAQVTHLQFSTNVNWSTEVDVLDRLPFLFKNLRFLNVSVDFTKMAHILSFFCLLRSAPVLEELHVLGLSDCNGTQEFNAGDDFLNAQWADSMFAKLRVVKMKDIVCLCNEMHLMGFILSKARVLRVLSIRFAPDVLCIDKAATAIKGYPRASPDAQVIFLGRESANIGSINTLTENAEVEETQTTRGGRDSIDTSTGNAEVEEPRTASSGRYALTENAGVDETRATCSGYDSIYMIPENAELEGTQATGSRHDSMDTSTDNAEIAEAQTAGSGRGSINTFTGNAVVDETQTTSSGHDSMDTSSENAEVEEAHAASSGLGCVTTFTENAQVDETQTSSGFLYCDVRPMRRKRLDLESVERLEQLKVDKLELQSQIEMVLNRKKQELEERMQLQDNFITERNNMRSSLKRLSELAGVMLPPFPELSSTMSSLLAKSGIGDIPVNPGVSDASDDHAGFRMSKDDKSRPIRFLPLEHVCSAQSKSV</sequence>
<feature type="domain" description="F-box" evidence="3">
    <location>
        <begin position="24"/>
        <end position="58"/>
    </location>
</feature>
<evidence type="ECO:0000256" key="1">
    <source>
        <dbReference type="SAM" id="Coils"/>
    </source>
</evidence>
<dbReference type="Gramene" id="TVU05615">
    <property type="protein sequence ID" value="TVU05615"/>
    <property type="gene ID" value="EJB05_48784"/>
</dbReference>
<feature type="region of interest" description="Disordered" evidence="2">
    <location>
        <begin position="436"/>
        <end position="468"/>
    </location>
</feature>
<dbReference type="PANTHER" id="PTHR31900">
    <property type="entry name" value="F-BOX/RNI SUPERFAMILY PROTEIN-RELATED"/>
    <property type="match status" value="1"/>
</dbReference>
<dbReference type="Pfam" id="PF24758">
    <property type="entry name" value="LRR_At5g56370"/>
    <property type="match status" value="1"/>
</dbReference>
<comment type="caution">
    <text evidence="4">The sequence shown here is derived from an EMBL/GenBank/DDBJ whole genome shotgun (WGS) entry which is preliminary data.</text>
</comment>
<dbReference type="SUPFAM" id="SSF81383">
    <property type="entry name" value="F-box domain"/>
    <property type="match status" value="1"/>
</dbReference>
<dbReference type="AlphaFoldDB" id="A0A5J9T2R9"/>
<feature type="region of interest" description="Disordered" evidence="2">
    <location>
        <begin position="1"/>
        <end position="25"/>
    </location>
</feature>